<feature type="compositionally biased region" description="Polar residues" evidence="1">
    <location>
        <begin position="42"/>
        <end position="51"/>
    </location>
</feature>
<organism evidence="2 3">
    <name type="scientific">Nocardia tengchongensis</name>
    <dbReference type="NCBI Taxonomy" id="2055889"/>
    <lineage>
        <taxon>Bacteria</taxon>
        <taxon>Bacillati</taxon>
        <taxon>Actinomycetota</taxon>
        <taxon>Actinomycetes</taxon>
        <taxon>Mycobacteriales</taxon>
        <taxon>Nocardiaceae</taxon>
        <taxon>Nocardia</taxon>
    </lineage>
</organism>
<reference evidence="2 3" key="1">
    <citation type="submission" date="2021-04" db="EMBL/GenBank/DDBJ databases">
        <title>Nocardia tengchongensis.</title>
        <authorList>
            <person name="Zhuang k."/>
            <person name="Ran Y."/>
            <person name="Li W."/>
        </authorList>
    </citation>
    <scope>NUCLEOTIDE SEQUENCE [LARGE SCALE GENOMIC DNA]</scope>
    <source>
        <strain evidence="2 3">CFH S0057</strain>
    </source>
</reference>
<name>A0ABX8CJW9_9NOCA</name>
<accession>A0ABX8CJW9</accession>
<dbReference type="EMBL" id="CP074371">
    <property type="protein sequence ID" value="QVI19606.1"/>
    <property type="molecule type" value="Genomic_DNA"/>
</dbReference>
<feature type="region of interest" description="Disordered" evidence="1">
    <location>
        <begin position="42"/>
        <end position="65"/>
    </location>
</feature>
<protein>
    <submittedName>
        <fullName evidence="2">Uncharacterized protein</fullName>
    </submittedName>
</protein>
<gene>
    <name evidence="2" type="ORF">KHQ06_24960</name>
</gene>
<evidence type="ECO:0000313" key="3">
    <source>
        <dbReference type="Proteomes" id="UP000683310"/>
    </source>
</evidence>
<proteinExistence type="predicted"/>
<keyword evidence="3" id="KW-1185">Reference proteome</keyword>
<evidence type="ECO:0000256" key="1">
    <source>
        <dbReference type="SAM" id="MobiDB-lite"/>
    </source>
</evidence>
<sequence>MSQVELERFFHVDDEECKLIADRRDYRVSIASSDPMLTLTNTRTVSKSTRSVLDDPHESAAGSTA</sequence>
<dbReference type="Proteomes" id="UP000683310">
    <property type="component" value="Chromosome"/>
</dbReference>
<evidence type="ECO:0000313" key="2">
    <source>
        <dbReference type="EMBL" id="QVI19606.1"/>
    </source>
</evidence>